<dbReference type="InterPro" id="IPR006175">
    <property type="entry name" value="YjgF/YER057c/UK114"/>
</dbReference>
<comment type="caution">
    <text evidence="1">The sequence shown here is derived from an EMBL/GenBank/DDBJ whole genome shotgun (WGS) entry which is preliminary data.</text>
</comment>
<evidence type="ECO:0000313" key="1">
    <source>
        <dbReference type="EMBL" id="MEE2031983.1"/>
    </source>
</evidence>
<proteinExistence type="predicted"/>
<name>A0ABU7JPN6_9NOCA</name>
<dbReference type="PANTHER" id="PTHR11803:SF44">
    <property type="entry name" value="RUTC FAMILY PROTEIN YJGH"/>
    <property type="match status" value="1"/>
</dbReference>
<dbReference type="Gene3D" id="3.30.1330.40">
    <property type="entry name" value="RutC-like"/>
    <property type="match status" value="1"/>
</dbReference>
<dbReference type="InterPro" id="IPR035959">
    <property type="entry name" value="RutC-like_sf"/>
</dbReference>
<dbReference type="PANTHER" id="PTHR11803">
    <property type="entry name" value="2-IMINOBUTANOATE/2-IMINOPROPANOATE DEAMINASE RIDA"/>
    <property type="match status" value="1"/>
</dbReference>
<sequence>MNAPERVVPTGMETYYEQWHIAPAVVVGELILCSGVLGTDSTGRIPDRLDDQFGAAFENLRHVLRAAGADLSDVVDMITFHFDLESDLETFTAVRDRYLGEPWPAWTAIGVAQIGGGVQGARLEMKATARLARP</sequence>
<accession>A0ABU7JPN6</accession>
<evidence type="ECO:0000313" key="2">
    <source>
        <dbReference type="Proteomes" id="UP001331936"/>
    </source>
</evidence>
<gene>
    <name evidence="1" type="ORF">Q8814_07645</name>
</gene>
<keyword evidence="2" id="KW-1185">Reference proteome</keyword>
<keyword evidence="1" id="KW-0378">Hydrolase</keyword>
<dbReference type="EMBL" id="JAUZMZ010000029">
    <property type="protein sequence ID" value="MEE2031983.1"/>
    <property type="molecule type" value="Genomic_DNA"/>
</dbReference>
<organism evidence="1 2">
    <name type="scientific">Rhodococcus chondri</name>
    <dbReference type="NCBI Taxonomy" id="3065941"/>
    <lineage>
        <taxon>Bacteria</taxon>
        <taxon>Bacillati</taxon>
        <taxon>Actinomycetota</taxon>
        <taxon>Actinomycetes</taxon>
        <taxon>Mycobacteriales</taxon>
        <taxon>Nocardiaceae</taxon>
        <taxon>Rhodococcus</taxon>
    </lineage>
</organism>
<dbReference type="Proteomes" id="UP001331936">
    <property type="component" value="Unassembled WGS sequence"/>
</dbReference>
<dbReference type="SUPFAM" id="SSF55298">
    <property type="entry name" value="YjgF-like"/>
    <property type="match status" value="1"/>
</dbReference>
<dbReference type="RefSeq" id="WP_330151417.1">
    <property type="nucleotide sequence ID" value="NZ_JAUZMZ010000029.1"/>
</dbReference>
<protein>
    <submittedName>
        <fullName evidence="1">Rid family hydrolase</fullName>
    </submittedName>
</protein>
<dbReference type="Pfam" id="PF01042">
    <property type="entry name" value="Ribonuc_L-PSP"/>
    <property type="match status" value="1"/>
</dbReference>
<reference evidence="1 2" key="1">
    <citation type="submission" date="2023-08" db="EMBL/GenBank/DDBJ databases">
        <authorList>
            <person name="Girao M."/>
            <person name="Carvalho M.F."/>
        </authorList>
    </citation>
    <scope>NUCLEOTIDE SEQUENCE [LARGE SCALE GENOMIC DNA]</scope>
    <source>
        <strain evidence="1 2">CC-R104</strain>
    </source>
</reference>
<dbReference type="GO" id="GO:0016787">
    <property type="term" value="F:hydrolase activity"/>
    <property type="evidence" value="ECO:0007669"/>
    <property type="project" value="UniProtKB-KW"/>
</dbReference>